<evidence type="ECO:0000313" key="1">
    <source>
        <dbReference type="EMBL" id="OUS40199.1"/>
    </source>
</evidence>
<evidence type="ECO:0008006" key="3">
    <source>
        <dbReference type="Google" id="ProtNLM"/>
    </source>
</evidence>
<protein>
    <recommendedName>
        <fullName evidence="3">Chemotaxis protein</fullName>
    </recommendedName>
</protein>
<dbReference type="AlphaFoldDB" id="A0A1Y5HSF1"/>
<name>A0A1Y5HSF1_OLEAN</name>
<dbReference type="EMBL" id="MABE01000414">
    <property type="protein sequence ID" value="OUS40199.1"/>
    <property type="molecule type" value="Genomic_DNA"/>
</dbReference>
<dbReference type="Proteomes" id="UP000227088">
    <property type="component" value="Unassembled WGS sequence"/>
</dbReference>
<reference evidence="2" key="1">
    <citation type="journal article" date="2017" name="Proc. Natl. Acad. Sci. U.S.A.">
        <title>Simulation of Deepwater Horizon oil plume reveals substrate specialization within a complex community of hydrocarbon degraders.</title>
        <authorList>
            <person name="Hu P."/>
            <person name="Dubinsky E.A."/>
            <person name="Probst A.J."/>
            <person name="Wang J."/>
            <person name="Sieber C.M.K."/>
            <person name="Tom L.M."/>
            <person name="Gardinali P."/>
            <person name="Banfield J.F."/>
            <person name="Atlas R.M."/>
            <person name="Andersen G.L."/>
        </authorList>
    </citation>
    <scope>NUCLEOTIDE SEQUENCE [LARGE SCALE GENOMIC DNA]</scope>
</reference>
<comment type="caution">
    <text evidence="1">The sequence shown here is derived from an EMBL/GenBank/DDBJ whole genome shotgun (WGS) entry which is preliminary data.</text>
</comment>
<accession>A0A1Y5HSF1</accession>
<dbReference type="Gene3D" id="1.10.287.950">
    <property type="entry name" value="Methyl-accepting chemotaxis protein"/>
    <property type="match status" value="1"/>
</dbReference>
<sequence length="197" mass="22430">MLEPERHSLGSQGSLPTMNFSQIGETIAMLALTVAQIETSMKEGDKSVNQLTDSFTDLASHSQEIIAEAQKLDENIPHEAEIRQNMLTAAEGLSGKIQQAVIAFQFYDRLSQRLDHASHNLEKIGHLISDSGERYEESAWRKVQNEIKSSYTMEAERIMFEHIMRGHSVAEALEIYHHQFNKNEEEAFDTDDDVEFF</sequence>
<gene>
    <name evidence="1" type="ORF">A9R00_07245</name>
</gene>
<proteinExistence type="predicted"/>
<organism evidence="1 2">
    <name type="scientific">Oleispira antarctica</name>
    <dbReference type="NCBI Taxonomy" id="188908"/>
    <lineage>
        <taxon>Bacteria</taxon>
        <taxon>Pseudomonadati</taxon>
        <taxon>Pseudomonadota</taxon>
        <taxon>Gammaproteobacteria</taxon>
        <taxon>Oceanospirillales</taxon>
        <taxon>Oceanospirillaceae</taxon>
        <taxon>Oleispira</taxon>
    </lineage>
</organism>
<evidence type="ECO:0000313" key="2">
    <source>
        <dbReference type="Proteomes" id="UP000227088"/>
    </source>
</evidence>